<protein>
    <recommendedName>
        <fullName evidence="1">Reverse transcriptase zinc-binding domain-containing protein</fullName>
    </recommendedName>
</protein>
<evidence type="ECO:0000313" key="3">
    <source>
        <dbReference type="Proteomes" id="UP000836841"/>
    </source>
</evidence>
<dbReference type="Proteomes" id="UP000836841">
    <property type="component" value="Chromosome 4"/>
</dbReference>
<organism evidence="2 3">
    <name type="scientific">Thlaspi arvense</name>
    <name type="common">Field penny-cress</name>
    <dbReference type="NCBI Taxonomy" id="13288"/>
    <lineage>
        <taxon>Eukaryota</taxon>
        <taxon>Viridiplantae</taxon>
        <taxon>Streptophyta</taxon>
        <taxon>Embryophyta</taxon>
        <taxon>Tracheophyta</taxon>
        <taxon>Spermatophyta</taxon>
        <taxon>Magnoliopsida</taxon>
        <taxon>eudicotyledons</taxon>
        <taxon>Gunneridae</taxon>
        <taxon>Pentapetalae</taxon>
        <taxon>rosids</taxon>
        <taxon>malvids</taxon>
        <taxon>Brassicales</taxon>
        <taxon>Brassicaceae</taxon>
        <taxon>Thlaspideae</taxon>
        <taxon>Thlaspi</taxon>
    </lineage>
</organism>
<keyword evidence="3" id="KW-1185">Reference proteome</keyword>
<accession>A0AAU9S9Q4</accession>
<evidence type="ECO:0000259" key="1">
    <source>
        <dbReference type="Pfam" id="PF13966"/>
    </source>
</evidence>
<dbReference type="Pfam" id="PF13966">
    <property type="entry name" value="zf-RVT"/>
    <property type="match status" value="1"/>
</dbReference>
<dbReference type="AlphaFoldDB" id="A0AAU9S9Q4"/>
<sequence length="133" mass="15882">MIPRHQTATWLFILNRNPTLDHSLKWDYDTEGICLLCGSDYETWDHLFFECSYSAEVWRKLTLKLNIRDPPFQWQQILLWLPSAASDESSKLALLQGWKSTIFELWREKNRRFHAGITFNQEKVLKFILYSKG</sequence>
<proteinExistence type="predicted"/>
<gene>
    <name evidence="2" type="ORF">TAV2_LOCUS13374</name>
</gene>
<name>A0AAU9S9Q4_THLAR</name>
<feature type="domain" description="Reverse transcriptase zinc-binding" evidence="1">
    <location>
        <begin position="2"/>
        <end position="58"/>
    </location>
</feature>
<dbReference type="EMBL" id="OU466860">
    <property type="protein sequence ID" value="CAH2060106.1"/>
    <property type="molecule type" value="Genomic_DNA"/>
</dbReference>
<dbReference type="InterPro" id="IPR026960">
    <property type="entry name" value="RVT-Znf"/>
</dbReference>
<evidence type="ECO:0000313" key="2">
    <source>
        <dbReference type="EMBL" id="CAH2060106.1"/>
    </source>
</evidence>
<reference evidence="2 3" key="1">
    <citation type="submission" date="2022-03" db="EMBL/GenBank/DDBJ databases">
        <authorList>
            <person name="Nunn A."/>
            <person name="Chopra R."/>
            <person name="Nunn A."/>
            <person name="Contreras Garrido A."/>
        </authorList>
    </citation>
    <scope>NUCLEOTIDE SEQUENCE [LARGE SCALE GENOMIC DNA]</scope>
</reference>